<sequence>MLETFPQLHQGLGLHGQPGAAAPMGLRVLAMLRDTANDPQGQAEQSLMWPVCASLQRLGLPVLVLDASQGESADAPGLAQLLQQSAWQARTGLHPDPRHSSVAVLPARQGLDLLPQQARQAGMTPMQWLQRHVRGYAIVMLYANADTLASNLAGQSVHPLMVLPEQGTRVLGCYRQLKQLAVHAGLRCLLAPLLPSADDLGVTSYDWRRGQTGARSQAEDAQQLQSQIDALMRCAQRHLGHAPGLLPVRLHHAPDLQRLALQLLNHAGSVLPHGGQDLAAGFAPLPASHAWSH</sequence>
<protein>
    <submittedName>
        <fullName evidence="1">Uncharacterized protein</fullName>
    </submittedName>
</protein>
<evidence type="ECO:0000313" key="1">
    <source>
        <dbReference type="EMBL" id="PII32110.1"/>
    </source>
</evidence>
<comment type="caution">
    <text evidence="1">The sequence shown here is derived from an EMBL/GenBank/DDBJ whole genome shotgun (WGS) entry which is preliminary data.</text>
</comment>
<name>A0A2G7SWR0_9FLAO</name>
<gene>
    <name evidence="1" type="ORF">CTI11_26255</name>
</gene>
<reference evidence="1" key="1">
    <citation type="submission" date="2017-10" db="EMBL/GenBank/DDBJ databases">
        <title>Chryseobacterium sp. B5 is a hydrocarbonoclastic and plant growth promoting bacterium.</title>
        <authorList>
            <person name="Thijs S."/>
            <person name="Gkorezis P."/>
            <person name="Van Hamme J."/>
        </authorList>
    </citation>
    <scope>NUCLEOTIDE SEQUENCE</scope>
    <source>
        <strain evidence="1">B5</strain>
    </source>
</reference>
<organism evidence="1">
    <name type="scientific">Chryseobacterium sp. B5</name>
    <dbReference type="NCBI Taxonomy" id="2050562"/>
    <lineage>
        <taxon>Bacteria</taxon>
        <taxon>Pseudomonadati</taxon>
        <taxon>Bacteroidota</taxon>
        <taxon>Flavobacteriia</taxon>
        <taxon>Flavobacteriales</taxon>
        <taxon>Weeksellaceae</taxon>
        <taxon>Chryseobacterium group</taxon>
        <taxon>Chryseobacterium</taxon>
    </lineage>
</organism>
<dbReference type="EMBL" id="PEKC01000181">
    <property type="protein sequence ID" value="PII32110.1"/>
    <property type="molecule type" value="Genomic_DNA"/>
</dbReference>
<dbReference type="AlphaFoldDB" id="A0A2G7SWR0"/>
<proteinExistence type="predicted"/>
<accession>A0A2G7SWR0</accession>